<name>A0A391PGK4_9FIRM</name>
<dbReference type="InterPro" id="IPR038690">
    <property type="entry name" value="NusG_2_sf"/>
</dbReference>
<evidence type="ECO:0000313" key="3">
    <source>
        <dbReference type="Proteomes" id="UP000265643"/>
    </source>
</evidence>
<comment type="caution">
    <text evidence="2">The sequence shown here is derived from an EMBL/GenBank/DDBJ whole genome shotgun (WGS) entry which is preliminary data.</text>
</comment>
<dbReference type="Proteomes" id="UP000265643">
    <property type="component" value="Unassembled WGS sequence"/>
</dbReference>
<organism evidence="2 3">
    <name type="scientific">Mediterraneibacter butyricigenes</name>
    <dbReference type="NCBI Taxonomy" id="2316025"/>
    <lineage>
        <taxon>Bacteria</taxon>
        <taxon>Bacillati</taxon>
        <taxon>Bacillota</taxon>
        <taxon>Clostridia</taxon>
        <taxon>Lachnospirales</taxon>
        <taxon>Lachnospiraceae</taxon>
        <taxon>Mediterraneibacter</taxon>
    </lineage>
</organism>
<dbReference type="Pfam" id="PF07009">
    <property type="entry name" value="NusG_II"/>
    <property type="match status" value="1"/>
</dbReference>
<evidence type="ECO:0000313" key="2">
    <source>
        <dbReference type="EMBL" id="GCA65692.1"/>
    </source>
</evidence>
<keyword evidence="1" id="KW-0472">Membrane</keyword>
<keyword evidence="2" id="KW-0449">Lipoprotein</keyword>
<reference evidence="3" key="1">
    <citation type="submission" date="2018-09" db="EMBL/GenBank/DDBJ databases">
        <title>Draft Genome Sequence of Mediterraneibacter sp. KCTC 15684.</title>
        <authorList>
            <person name="Kim J.S."/>
            <person name="Han K.I."/>
            <person name="Suh M.K."/>
            <person name="Lee K.C."/>
            <person name="Eom M.K."/>
            <person name="Lee J.H."/>
            <person name="Park S.H."/>
            <person name="Kang S.W."/>
            <person name="Park J.E."/>
            <person name="Oh B.S."/>
            <person name="Yu S.Y."/>
            <person name="Choi S.H."/>
            <person name="Lee D.H."/>
            <person name="Yoon H."/>
            <person name="Kim B."/>
            <person name="Yang S.J."/>
            <person name="Lee J.S."/>
        </authorList>
    </citation>
    <scope>NUCLEOTIDE SEQUENCE [LARGE SCALE GENOMIC DNA]</scope>
    <source>
        <strain evidence="3">KCTC 15684</strain>
    </source>
</reference>
<accession>A0A391PGK4</accession>
<evidence type="ECO:0000256" key="1">
    <source>
        <dbReference type="SAM" id="Phobius"/>
    </source>
</evidence>
<keyword evidence="3" id="KW-1185">Reference proteome</keyword>
<proteinExistence type="predicted"/>
<dbReference type="CDD" id="cd09911">
    <property type="entry name" value="Lin0431_like"/>
    <property type="match status" value="1"/>
</dbReference>
<feature type="transmembrane region" description="Helical" evidence="1">
    <location>
        <begin position="6"/>
        <end position="26"/>
    </location>
</feature>
<protein>
    <submittedName>
        <fullName evidence="2">Lipoprotein</fullName>
    </submittedName>
</protein>
<dbReference type="EMBL" id="BHGK01000001">
    <property type="protein sequence ID" value="GCA65692.1"/>
    <property type="molecule type" value="Genomic_DNA"/>
</dbReference>
<sequence>MKKKDFILAGSILLLAGIWILIRFFMLDSESGSVLITVDGKEYGRYQLSSEQEIQINETNVLEIRDGEAKMKSADCPDQICVHQRAISKNGESIICLPNKVVVSIEGAEDSQIDVVAR</sequence>
<keyword evidence="1" id="KW-1133">Transmembrane helix</keyword>
<keyword evidence="1" id="KW-0812">Transmembrane</keyword>
<dbReference type="Gene3D" id="2.60.320.10">
    <property type="entry name" value="N-utilization substance G protein NusG, insert domain"/>
    <property type="match status" value="1"/>
</dbReference>
<gene>
    <name evidence="2" type="ORF">KGMB01110_01280</name>
</gene>
<dbReference type="AlphaFoldDB" id="A0A391PGK4"/>
<dbReference type="RefSeq" id="WP_117602156.1">
    <property type="nucleotide sequence ID" value="NZ_BHGK01000001.1"/>
</dbReference>